<reference evidence="2 3" key="2">
    <citation type="submission" date="2013-11" db="EMBL/GenBank/DDBJ databases">
        <title>The Genome Sequence of Phytophthora parasitica CJ05E6.</title>
        <authorList>
            <consortium name="The Broad Institute Genomics Platform"/>
            <person name="Russ C."/>
            <person name="Tyler B."/>
            <person name="Panabieres F."/>
            <person name="Shan W."/>
            <person name="Tripathy S."/>
            <person name="Grunwald N."/>
            <person name="Machado M."/>
            <person name="Johnson C.S."/>
            <person name="Arredondo F."/>
            <person name="Hong C."/>
            <person name="Coffey M."/>
            <person name="Young S.K."/>
            <person name="Zeng Q."/>
            <person name="Gargeya S."/>
            <person name="Fitzgerald M."/>
            <person name="Abouelleil A."/>
            <person name="Alvarado L."/>
            <person name="Chapman S.B."/>
            <person name="Gainer-Dewar J."/>
            <person name="Goldberg J."/>
            <person name="Griggs A."/>
            <person name="Gujja S."/>
            <person name="Hansen M."/>
            <person name="Howarth C."/>
            <person name="Imamovic A."/>
            <person name="Ireland A."/>
            <person name="Larimer J."/>
            <person name="McCowan C."/>
            <person name="Murphy C."/>
            <person name="Pearson M."/>
            <person name="Poon T.W."/>
            <person name="Priest M."/>
            <person name="Roberts A."/>
            <person name="Saif S."/>
            <person name="Shea T."/>
            <person name="Sykes S."/>
            <person name="Wortman J."/>
            <person name="Nusbaum C."/>
            <person name="Birren B."/>
        </authorList>
    </citation>
    <scope>NUCLEOTIDE SEQUENCE [LARGE SCALE GENOMIC DNA]</scope>
    <source>
        <strain evidence="2 3">CJ05E6</strain>
    </source>
</reference>
<sequence length="30" mass="3450">MPNVNLMKQGIVSDMSMNFNIENVATRHEE</sequence>
<evidence type="ECO:0000313" key="2">
    <source>
        <dbReference type="EMBL" id="ETL39505.1"/>
    </source>
</evidence>
<organism evidence="1">
    <name type="scientific">Phytophthora nicotianae</name>
    <name type="common">Potato buckeye rot agent</name>
    <name type="synonym">Phytophthora parasitica</name>
    <dbReference type="NCBI Taxonomy" id="4792"/>
    <lineage>
        <taxon>Eukaryota</taxon>
        <taxon>Sar</taxon>
        <taxon>Stramenopiles</taxon>
        <taxon>Oomycota</taxon>
        <taxon>Peronosporomycetes</taxon>
        <taxon>Peronosporales</taxon>
        <taxon>Peronosporaceae</taxon>
        <taxon>Phytophthora</taxon>
    </lineage>
</organism>
<dbReference type="EMBL" id="KI686457">
    <property type="protein sequence ID" value="ETK86082.1"/>
    <property type="molecule type" value="Genomic_DNA"/>
</dbReference>
<evidence type="ECO:0000313" key="1">
    <source>
        <dbReference type="EMBL" id="ETK86082.1"/>
    </source>
</evidence>
<name>W2GSY2_PHYNI</name>
<gene>
    <name evidence="1" type="ORF">L915_09262</name>
    <name evidence="2" type="ORF">L916_09173</name>
</gene>
<reference evidence="1" key="1">
    <citation type="submission" date="2013-11" db="EMBL/GenBank/DDBJ databases">
        <title>The Genome Sequence of Phytophthora parasitica CJ02B3.</title>
        <authorList>
            <consortium name="The Broad Institute Genomics Platform"/>
            <person name="Russ C."/>
            <person name="Tyler B."/>
            <person name="Panabieres F."/>
            <person name="Shan W."/>
            <person name="Tripathy S."/>
            <person name="Grunwald N."/>
            <person name="Machado M."/>
            <person name="Johnson C.S."/>
            <person name="Arredondo F."/>
            <person name="Hong C."/>
            <person name="Coffey M."/>
            <person name="Young S.K."/>
            <person name="Zeng Q."/>
            <person name="Gargeya S."/>
            <person name="Fitzgerald M."/>
            <person name="Abouelleil A."/>
            <person name="Alvarado L."/>
            <person name="Chapman S.B."/>
            <person name="Gainer-Dewar J."/>
            <person name="Goldberg J."/>
            <person name="Griggs A."/>
            <person name="Gujja S."/>
            <person name="Hansen M."/>
            <person name="Howarth C."/>
            <person name="Imamovic A."/>
            <person name="Ireland A."/>
            <person name="Larimer J."/>
            <person name="McCowan C."/>
            <person name="Murphy C."/>
            <person name="Pearson M."/>
            <person name="Poon T.W."/>
            <person name="Priest M."/>
            <person name="Roberts A."/>
            <person name="Saif S."/>
            <person name="Shea T."/>
            <person name="Sykes S."/>
            <person name="Wortman J."/>
            <person name="Nusbaum C."/>
            <person name="Birren B."/>
        </authorList>
    </citation>
    <scope>NUCLEOTIDE SEQUENCE [LARGE SCALE GENOMIC DNA]</scope>
    <source>
        <strain evidence="1">CJ02B3</strain>
    </source>
</reference>
<dbReference type="EMBL" id="KI673096">
    <property type="protein sequence ID" value="ETL39505.1"/>
    <property type="molecule type" value="Genomic_DNA"/>
</dbReference>
<dbReference type="AlphaFoldDB" id="W2GSY2"/>
<dbReference type="Proteomes" id="UP000053864">
    <property type="component" value="Unassembled WGS sequence"/>
</dbReference>
<proteinExistence type="predicted"/>
<dbReference type="Proteomes" id="UP000053236">
    <property type="component" value="Unassembled WGS sequence"/>
</dbReference>
<accession>W2GSY2</accession>
<evidence type="ECO:0000313" key="3">
    <source>
        <dbReference type="Proteomes" id="UP000053864"/>
    </source>
</evidence>
<protein>
    <submittedName>
        <fullName evidence="1">Uncharacterized protein</fullName>
    </submittedName>
</protein>